<evidence type="ECO:0000313" key="2">
    <source>
        <dbReference type="Proteomes" id="UP000316639"/>
    </source>
</evidence>
<dbReference type="AlphaFoldDB" id="A0A563EQC7"/>
<accession>A0A563EQC7</accession>
<sequence>MRKRLLFEVTGVVNAPVEKVAELMFASGPPSGVHTDADRATNTISYWGNWWYRGEDSVEEHPDGARLVHRVYNIAPQGNWAAYLANKLFIGYRATLERSMRDRVADYQAKLDYSG</sequence>
<dbReference type="OrthoDB" id="2590919at2"/>
<dbReference type="RefSeq" id="WP_146354614.1">
    <property type="nucleotide sequence ID" value="NZ_VOBR01000015.1"/>
</dbReference>
<protein>
    <recommendedName>
        <fullName evidence="3">Polyketide cyclase / dehydrase and lipid transport</fullName>
    </recommendedName>
</protein>
<name>A0A563EQC7_9PSEU</name>
<proteinExistence type="predicted"/>
<reference evidence="1 2" key="1">
    <citation type="submission" date="2019-07" db="EMBL/GenBank/DDBJ databases">
        <title>Lentzea xizangensis sp. nov., isolated from Qinghai-Tibetan Plateau Soils.</title>
        <authorList>
            <person name="Huang J."/>
        </authorList>
    </citation>
    <scope>NUCLEOTIDE SEQUENCE [LARGE SCALE GENOMIC DNA]</scope>
    <source>
        <strain evidence="1 2">FXJ1.1311</strain>
    </source>
</reference>
<gene>
    <name evidence="1" type="ORF">FKR81_24070</name>
</gene>
<organism evidence="1 2">
    <name type="scientific">Lentzea tibetensis</name>
    <dbReference type="NCBI Taxonomy" id="2591470"/>
    <lineage>
        <taxon>Bacteria</taxon>
        <taxon>Bacillati</taxon>
        <taxon>Actinomycetota</taxon>
        <taxon>Actinomycetes</taxon>
        <taxon>Pseudonocardiales</taxon>
        <taxon>Pseudonocardiaceae</taxon>
        <taxon>Lentzea</taxon>
    </lineage>
</organism>
<evidence type="ECO:0008006" key="3">
    <source>
        <dbReference type="Google" id="ProtNLM"/>
    </source>
</evidence>
<dbReference type="EMBL" id="VOBR01000015">
    <property type="protein sequence ID" value="TWP49607.1"/>
    <property type="molecule type" value="Genomic_DNA"/>
</dbReference>
<evidence type="ECO:0000313" key="1">
    <source>
        <dbReference type="EMBL" id="TWP49607.1"/>
    </source>
</evidence>
<dbReference type="Proteomes" id="UP000316639">
    <property type="component" value="Unassembled WGS sequence"/>
</dbReference>
<keyword evidence="2" id="KW-1185">Reference proteome</keyword>
<comment type="caution">
    <text evidence="1">The sequence shown here is derived from an EMBL/GenBank/DDBJ whole genome shotgun (WGS) entry which is preliminary data.</text>
</comment>